<name>A0AAV5UTK7_9BILA</name>
<organism evidence="3 4">
    <name type="scientific">Pristionchus fissidentatus</name>
    <dbReference type="NCBI Taxonomy" id="1538716"/>
    <lineage>
        <taxon>Eukaryota</taxon>
        <taxon>Metazoa</taxon>
        <taxon>Ecdysozoa</taxon>
        <taxon>Nematoda</taxon>
        <taxon>Chromadorea</taxon>
        <taxon>Rhabditida</taxon>
        <taxon>Rhabditina</taxon>
        <taxon>Diplogasteromorpha</taxon>
        <taxon>Diplogasteroidea</taxon>
        <taxon>Neodiplogasteridae</taxon>
        <taxon>Pristionchus</taxon>
    </lineage>
</organism>
<feature type="region of interest" description="Disordered" evidence="1">
    <location>
        <begin position="184"/>
        <end position="208"/>
    </location>
</feature>
<reference evidence="3" key="1">
    <citation type="submission" date="2023-10" db="EMBL/GenBank/DDBJ databases">
        <title>Genome assembly of Pristionchus species.</title>
        <authorList>
            <person name="Yoshida K."/>
            <person name="Sommer R.J."/>
        </authorList>
    </citation>
    <scope>NUCLEOTIDE SEQUENCE</scope>
    <source>
        <strain evidence="3">RS5133</strain>
    </source>
</reference>
<evidence type="ECO:0000256" key="2">
    <source>
        <dbReference type="SAM" id="Phobius"/>
    </source>
</evidence>
<keyword evidence="4" id="KW-1185">Reference proteome</keyword>
<accession>A0AAV5UTK7</accession>
<comment type="caution">
    <text evidence="3">The sequence shown here is derived from an EMBL/GenBank/DDBJ whole genome shotgun (WGS) entry which is preliminary data.</text>
</comment>
<feature type="transmembrane region" description="Helical" evidence="2">
    <location>
        <begin position="73"/>
        <end position="99"/>
    </location>
</feature>
<protein>
    <submittedName>
        <fullName evidence="3">Uncharacterized protein</fullName>
    </submittedName>
</protein>
<gene>
    <name evidence="3" type="ORF">PFISCL1PPCAC_1214</name>
</gene>
<feature type="transmembrane region" description="Helical" evidence="2">
    <location>
        <begin position="45"/>
        <end position="66"/>
    </location>
</feature>
<evidence type="ECO:0000313" key="3">
    <source>
        <dbReference type="EMBL" id="GMT09917.1"/>
    </source>
</evidence>
<evidence type="ECO:0000256" key="1">
    <source>
        <dbReference type="SAM" id="MobiDB-lite"/>
    </source>
</evidence>
<dbReference type="Proteomes" id="UP001432322">
    <property type="component" value="Unassembled WGS sequence"/>
</dbReference>
<feature type="non-terminal residue" evidence="3">
    <location>
        <position position="1"/>
    </location>
</feature>
<dbReference type="AlphaFoldDB" id="A0AAV5UTK7"/>
<feature type="transmembrane region" description="Helical" evidence="2">
    <location>
        <begin position="12"/>
        <end position="33"/>
    </location>
</feature>
<keyword evidence="2" id="KW-1133">Transmembrane helix</keyword>
<feature type="transmembrane region" description="Helical" evidence="2">
    <location>
        <begin position="111"/>
        <end position="133"/>
    </location>
</feature>
<keyword evidence="2" id="KW-0812">Transmembrane</keyword>
<dbReference type="EMBL" id="BTSY01000001">
    <property type="protein sequence ID" value="GMT09917.1"/>
    <property type="molecule type" value="Genomic_DNA"/>
</dbReference>
<keyword evidence="2" id="KW-0472">Membrane</keyword>
<evidence type="ECO:0000313" key="4">
    <source>
        <dbReference type="Proteomes" id="UP001432322"/>
    </source>
</evidence>
<sequence length="208" mass="22448">TKTTAIGKSIKLLLIMNIVQSILTLALIGASIYRQVVHKPAILHNFPLTQGIFTIIVVIIGFSAIFSKKRGLLMTLLVFLIIDIICKAGAIGNSFYFLVQDAHLYEANNGIPIICGMMADMLLIGICDIVMCFPTVKTRKLLKVEECPATFGPQALYSPYGACPQYGGPRVGYSPYNAYPAYTGTQTGTHSPDSKSGTAPNGTDSKRP</sequence>
<proteinExistence type="predicted"/>